<feature type="transmembrane region" description="Helical" evidence="1">
    <location>
        <begin position="166"/>
        <end position="183"/>
    </location>
</feature>
<feature type="transmembrane region" description="Helical" evidence="1">
    <location>
        <begin position="45"/>
        <end position="64"/>
    </location>
</feature>
<evidence type="ECO:0000313" key="4">
    <source>
        <dbReference type="Proteomes" id="UP000046155"/>
    </source>
</evidence>
<gene>
    <name evidence="3" type="ORF">SSCH_470023</name>
</gene>
<dbReference type="PANTHER" id="PTHR36834:SF1">
    <property type="entry name" value="INTEGRAL MEMBRANE PROTEIN"/>
    <property type="match status" value="1"/>
</dbReference>
<feature type="domain" description="VanZ-like" evidence="2">
    <location>
        <begin position="51"/>
        <end position="183"/>
    </location>
</feature>
<evidence type="ECO:0000259" key="2">
    <source>
        <dbReference type="Pfam" id="PF04892"/>
    </source>
</evidence>
<keyword evidence="4" id="KW-1185">Reference proteome</keyword>
<dbReference type="InterPro" id="IPR006976">
    <property type="entry name" value="VanZ-like"/>
</dbReference>
<dbReference type="InterPro" id="IPR053150">
    <property type="entry name" value="Teicoplanin_resist-assoc"/>
</dbReference>
<feature type="transmembrane region" description="Helical" evidence="1">
    <location>
        <begin position="12"/>
        <end position="33"/>
    </location>
</feature>
<dbReference type="Proteomes" id="UP000046155">
    <property type="component" value="Unassembled WGS sequence"/>
</dbReference>
<sequence length="204" mass="23735">MSQIIRYIVNMLPYMLISLPIFIIVRVVIYVLRKDESKQFNLVRECMLMIFVVYLVGLASQTIYPKIEFGNDGISIVGAFQHRYNLIPFLVFKETYQAVFVDHCFSYFIINFLGNIMIFIPIGFFIPLLWHKMRSLGKTVLCGFIISLFIELIQFPLYRGTDIDDLWLNTLGVLVGYFVFILVKKIIPRSLAQPCANLLMDHSK</sequence>
<protein>
    <submittedName>
        <fullName evidence="3">VanZ family protein</fullName>
    </submittedName>
</protein>
<reference evidence="4" key="1">
    <citation type="submission" date="2015-01" db="EMBL/GenBank/DDBJ databases">
        <authorList>
            <person name="Manzoor Shahid"/>
            <person name="Zubair Saima"/>
        </authorList>
    </citation>
    <scope>NUCLEOTIDE SEQUENCE [LARGE SCALE GENOMIC DNA]</scope>
    <source>
        <strain evidence="4">Sp3</strain>
    </source>
</reference>
<keyword evidence="1" id="KW-0472">Membrane</keyword>
<organism evidence="3 4">
    <name type="scientific">Syntrophaceticus schinkii</name>
    <dbReference type="NCBI Taxonomy" id="499207"/>
    <lineage>
        <taxon>Bacteria</taxon>
        <taxon>Bacillati</taxon>
        <taxon>Bacillota</taxon>
        <taxon>Clostridia</taxon>
        <taxon>Thermoanaerobacterales</taxon>
        <taxon>Thermoanaerobacterales Family III. Incertae Sedis</taxon>
        <taxon>Syntrophaceticus</taxon>
    </lineage>
</organism>
<keyword evidence="1" id="KW-0812">Transmembrane</keyword>
<dbReference type="PANTHER" id="PTHR36834">
    <property type="entry name" value="MEMBRANE PROTEIN-RELATED"/>
    <property type="match status" value="1"/>
</dbReference>
<dbReference type="AlphaFoldDB" id="A0A0B7MH54"/>
<keyword evidence="1" id="KW-1133">Transmembrane helix</keyword>
<dbReference type="Pfam" id="PF04892">
    <property type="entry name" value="VanZ"/>
    <property type="match status" value="1"/>
</dbReference>
<dbReference type="OrthoDB" id="9805025at2"/>
<evidence type="ECO:0000256" key="1">
    <source>
        <dbReference type="SAM" id="Phobius"/>
    </source>
</evidence>
<proteinExistence type="predicted"/>
<evidence type="ECO:0000313" key="3">
    <source>
        <dbReference type="EMBL" id="CEO89395.1"/>
    </source>
</evidence>
<dbReference type="EMBL" id="CDRZ01000244">
    <property type="protein sequence ID" value="CEO89395.1"/>
    <property type="molecule type" value="Genomic_DNA"/>
</dbReference>
<feature type="transmembrane region" description="Helical" evidence="1">
    <location>
        <begin position="140"/>
        <end position="160"/>
    </location>
</feature>
<name>A0A0B7MH54_9FIRM</name>
<feature type="transmembrane region" description="Helical" evidence="1">
    <location>
        <begin position="105"/>
        <end position="128"/>
    </location>
</feature>
<accession>A0A0B7MH54</accession>